<evidence type="ECO:0000259" key="2">
    <source>
        <dbReference type="PROSITE" id="PS50109"/>
    </source>
</evidence>
<dbReference type="PROSITE" id="PS50109">
    <property type="entry name" value="HIS_KIN"/>
    <property type="match status" value="1"/>
</dbReference>
<dbReference type="SUPFAM" id="SSF55874">
    <property type="entry name" value="ATPase domain of HSP90 chaperone/DNA topoisomerase II/histidine kinase"/>
    <property type="match status" value="1"/>
</dbReference>
<dbReference type="Gene3D" id="3.30.565.10">
    <property type="entry name" value="Histidine kinase-like ATPase, C-terminal domain"/>
    <property type="match status" value="1"/>
</dbReference>
<keyword evidence="1" id="KW-0472">Membrane</keyword>
<sequence>MILNDLYPYLILIGATILAVTAWLLQQANAQNNRGRELIKLNESLNFDLPDFLRDCWPLLNKGGFVGLRWDLDWFGTKLSGMQGQETPHTYEQQLYADDISLEISLFSAKSSWERRYFSRSLAESFFLLLRMDFWIKLGSIRSTFAQAAKMNVFLQHDIKNMLQLTSLAAEQILDPPVGQQQRLIAALQVSIPALRDRVELMLERLRQDKNVQVSSMIELSDYIRNSAQSYKLRAEISGRAQIATRQVALQSIIDNLLGNYADMAKKQPEEVSLIIQISSEERAIQITFSDQNADPCPWPERLFEPFWSEHGNGRGIGLYQARQSAIGLGGNLSIVAHPDRPLLFLLTLPAHTDE</sequence>
<evidence type="ECO:0000313" key="3">
    <source>
        <dbReference type="EMBL" id="ALO45366.1"/>
    </source>
</evidence>
<dbReference type="AlphaFoldDB" id="A0A0S2KAL5"/>
<dbReference type="RefSeq" id="WP_058020910.1">
    <property type="nucleotide sequence ID" value="NZ_CP013189.1"/>
</dbReference>
<gene>
    <name evidence="3" type="ORF">PS2015_686</name>
</gene>
<dbReference type="EMBL" id="CP013189">
    <property type="protein sequence ID" value="ALO45366.1"/>
    <property type="molecule type" value="Genomic_DNA"/>
</dbReference>
<keyword evidence="1" id="KW-1133">Transmembrane helix</keyword>
<protein>
    <recommendedName>
        <fullName evidence="2">Histidine kinase domain-containing protein</fullName>
    </recommendedName>
</protein>
<accession>A0A0S2KAL5</accession>
<dbReference type="InterPro" id="IPR003594">
    <property type="entry name" value="HATPase_dom"/>
</dbReference>
<dbReference type="InterPro" id="IPR005467">
    <property type="entry name" value="His_kinase_dom"/>
</dbReference>
<organism evidence="3 4">
    <name type="scientific">Pseudohongiella spirulinae</name>
    <dbReference type="NCBI Taxonomy" id="1249552"/>
    <lineage>
        <taxon>Bacteria</taxon>
        <taxon>Pseudomonadati</taxon>
        <taxon>Pseudomonadota</taxon>
        <taxon>Gammaproteobacteria</taxon>
        <taxon>Pseudomonadales</taxon>
        <taxon>Pseudohongiellaceae</taxon>
        <taxon>Pseudohongiella</taxon>
    </lineage>
</organism>
<dbReference type="InterPro" id="IPR036890">
    <property type="entry name" value="HATPase_C_sf"/>
</dbReference>
<dbReference type="STRING" id="1249552.PS2015_686"/>
<dbReference type="KEGG" id="pspi:PS2015_686"/>
<evidence type="ECO:0000313" key="4">
    <source>
        <dbReference type="Proteomes" id="UP000065641"/>
    </source>
</evidence>
<feature type="domain" description="Histidine kinase" evidence="2">
    <location>
        <begin position="154"/>
        <end position="353"/>
    </location>
</feature>
<reference evidence="3 4" key="1">
    <citation type="submission" date="2015-11" db="EMBL/GenBank/DDBJ databases">
        <authorList>
            <person name="Zhang Y."/>
            <person name="Guo Z."/>
        </authorList>
    </citation>
    <scope>NUCLEOTIDE SEQUENCE [LARGE SCALE GENOMIC DNA]</scope>
    <source>
        <strain evidence="3 4">KCTC 32221</strain>
    </source>
</reference>
<feature type="transmembrane region" description="Helical" evidence="1">
    <location>
        <begin position="6"/>
        <end position="25"/>
    </location>
</feature>
<proteinExistence type="predicted"/>
<dbReference type="Pfam" id="PF02518">
    <property type="entry name" value="HATPase_c"/>
    <property type="match status" value="1"/>
</dbReference>
<keyword evidence="4" id="KW-1185">Reference proteome</keyword>
<keyword evidence="1" id="KW-0812">Transmembrane</keyword>
<evidence type="ECO:0000256" key="1">
    <source>
        <dbReference type="SAM" id="Phobius"/>
    </source>
</evidence>
<dbReference type="Proteomes" id="UP000065641">
    <property type="component" value="Chromosome"/>
</dbReference>
<dbReference type="OrthoDB" id="9815750at2"/>
<name>A0A0S2KAL5_9GAMM</name>